<gene>
    <name evidence="1" type="ORF">PECUL_23A046121</name>
</gene>
<proteinExistence type="predicted"/>
<reference evidence="1" key="1">
    <citation type="submission" date="2022-03" db="EMBL/GenBank/DDBJ databases">
        <authorList>
            <person name="Alioto T."/>
            <person name="Alioto T."/>
            <person name="Gomez Garrido J."/>
        </authorList>
    </citation>
    <scope>NUCLEOTIDE SEQUENCE</scope>
</reference>
<accession>A0AAD1S7B6</accession>
<organism evidence="1 2">
    <name type="scientific">Pelobates cultripes</name>
    <name type="common">Western spadefoot toad</name>
    <dbReference type="NCBI Taxonomy" id="61616"/>
    <lineage>
        <taxon>Eukaryota</taxon>
        <taxon>Metazoa</taxon>
        <taxon>Chordata</taxon>
        <taxon>Craniata</taxon>
        <taxon>Vertebrata</taxon>
        <taxon>Euteleostomi</taxon>
        <taxon>Amphibia</taxon>
        <taxon>Batrachia</taxon>
        <taxon>Anura</taxon>
        <taxon>Pelobatoidea</taxon>
        <taxon>Pelobatidae</taxon>
        <taxon>Pelobates</taxon>
    </lineage>
</organism>
<sequence length="171" mass="19545">MCSVLGIERSVTAAYQPQTNGLNEKTNYNIKRSKVQTTTTFSQFVLMYGKEAVFPAGVPVDLPLSNTVLPVEKNYVMYMEERKSRESIEEATLENIAKLQEKHKVAYAKRMQKKHRDLHYKVGGEVLLYNIRKRGRKGGRIELDFLGTYIIKELCGNMVKLANPDNVTLKE</sequence>
<dbReference type="AlphaFoldDB" id="A0AAD1S7B6"/>
<dbReference type="EMBL" id="OW240916">
    <property type="protein sequence ID" value="CAH2292891.1"/>
    <property type="molecule type" value="Genomic_DNA"/>
</dbReference>
<dbReference type="GO" id="GO:0003676">
    <property type="term" value="F:nucleic acid binding"/>
    <property type="evidence" value="ECO:0007669"/>
    <property type="project" value="InterPro"/>
</dbReference>
<evidence type="ECO:0000313" key="1">
    <source>
        <dbReference type="EMBL" id="CAH2292891.1"/>
    </source>
</evidence>
<dbReference type="Gene3D" id="3.30.420.10">
    <property type="entry name" value="Ribonuclease H-like superfamily/Ribonuclease H"/>
    <property type="match status" value="1"/>
</dbReference>
<name>A0AAD1S7B6_PELCU</name>
<protein>
    <submittedName>
        <fullName evidence="1">SH3-containing GRB2 3-interacting 1</fullName>
    </submittedName>
</protein>
<evidence type="ECO:0000313" key="2">
    <source>
        <dbReference type="Proteomes" id="UP001295444"/>
    </source>
</evidence>
<dbReference type="Proteomes" id="UP001295444">
    <property type="component" value="Chromosome 05"/>
</dbReference>
<dbReference type="InterPro" id="IPR036397">
    <property type="entry name" value="RNaseH_sf"/>
</dbReference>
<keyword evidence="2" id="KW-1185">Reference proteome</keyword>